<dbReference type="SMART" id="SM00530">
    <property type="entry name" value="HTH_XRE"/>
    <property type="match status" value="1"/>
</dbReference>
<accession>A0ABW1SGJ7</accession>
<reference evidence="4" key="1">
    <citation type="journal article" date="2019" name="Int. J. Syst. Evol. Microbiol.">
        <title>The Global Catalogue of Microorganisms (GCM) 10K type strain sequencing project: providing services to taxonomists for standard genome sequencing and annotation.</title>
        <authorList>
            <consortium name="The Broad Institute Genomics Platform"/>
            <consortium name="The Broad Institute Genome Sequencing Center for Infectious Disease"/>
            <person name="Wu L."/>
            <person name="Ma J."/>
        </authorList>
    </citation>
    <scope>NUCLEOTIDE SEQUENCE [LARGE SCALE GENOMIC DNA]</scope>
    <source>
        <strain evidence="4">CCM 8930</strain>
    </source>
</reference>
<keyword evidence="4" id="KW-1185">Reference proteome</keyword>
<feature type="domain" description="HTH cro/C1-type" evidence="2">
    <location>
        <begin position="21"/>
        <end position="68"/>
    </location>
</feature>
<dbReference type="RefSeq" id="WP_137616209.1">
    <property type="nucleotide sequence ID" value="NZ_BJDI01000007.1"/>
</dbReference>
<dbReference type="EMBL" id="JBHSSE010000002">
    <property type="protein sequence ID" value="MFC6200438.1"/>
    <property type="molecule type" value="Genomic_DNA"/>
</dbReference>
<dbReference type="CDD" id="cd00093">
    <property type="entry name" value="HTH_XRE"/>
    <property type="match status" value="1"/>
</dbReference>
<dbReference type="Pfam" id="PF01381">
    <property type="entry name" value="HTH_3"/>
    <property type="match status" value="1"/>
</dbReference>
<keyword evidence="1" id="KW-0238">DNA-binding</keyword>
<proteinExistence type="predicted"/>
<dbReference type="Gene3D" id="1.10.260.40">
    <property type="entry name" value="lambda repressor-like DNA-binding domains"/>
    <property type="match status" value="1"/>
</dbReference>
<dbReference type="PROSITE" id="PS50943">
    <property type="entry name" value="HTH_CROC1"/>
    <property type="match status" value="1"/>
</dbReference>
<evidence type="ECO:0000259" key="2">
    <source>
        <dbReference type="PROSITE" id="PS50943"/>
    </source>
</evidence>
<dbReference type="InterPro" id="IPR010982">
    <property type="entry name" value="Lambda_DNA-bd_dom_sf"/>
</dbReference>
<dbReference type="PANTHER" id="PTHR36924">
    <property type="entry name" value="ANTITOXIN HIGA-1"/>
    <property type="match status" value="1"/>
</dbReference>
<dbReference type="PANTHER" id="PTHR36924:SF1">
    <property type="entry name" value="ANTITOXIN HIGA-1"/>
    <property type="match status" value="1"/>
</dbReference>
<evidence type="ECO:0000313" key="4">
    <source>
        <dbReference type="Proteomes" id="UP001596171"/>
    </source>
</evidence>
<dbReference type="Proteomes" id="UP001596171">
    <property type="component" value="Unassembled WGS sequence"/>
</dbReference>
<name>A0ABW1SGJ7_9LACO</name>
<evidence type="ECO:0000256" key="1">
    <source>
        <dbReference type="ARBA" id="ARBA00023125"/>
    </source>
</evidence>
<dbReference type="InterPro" id="IPR013430">
    <property type="entry name" value="Toxin_antidote_HigA"/>
</dbReference>
<dbReference type="InterPro" id="IPR001387">
    <property type="entry name" value="Cro/C1-type_HTH"/>
</dbReference>
<gene>
    <name evidence="3" type="ORF">ACFP1L_00845</name>
</gene>
<comment type="caution">
    <text evidence="3">The sequence shown here is derived from an EMBL/GenBank/DDBJ whole genome shotgun (WGS) entry which is preliminary data.</text>
</comment>
<evidence type="ECO:0000313" key="3">
    <source>
        <dbReference type="EMBL" id="MFC6200438.1"/>
    </source>
</evidence>
<sequence>MKKILTPKISEILEAEFMIPLNLSADTLAKNSHLSLATVQAILNDHQPITPDIANKLGRFFGVSDRYFMNLQIDIDFRNTARKIDDDQIRRYQS</sequence>
<dbReference type="SUPFAM" id="SSF47413">
    <property type="entry name" value="lambda repressor-like DNA-binding domains"/>
    <property type="match status" value="1"/>
</dbReference>
<dbReference type="NCBIfam" id="TIGR02607">
    <property type="entry name" value="antidote_HigA"/>
    <property type="match status" value="1"/>
</dbReference>
<organism evidence="3 4">
    <name type="scientific">Lactiplantibacillus nangangensis</name>
    <dbReference type="NCBI Taxonomy" id="2559917"/>
    <lineage>
        <taxon>Bacteria</taxon>
        <taxon>Bacillati</taxon>
        <taxon>Bacillota</taxon>
        <taxon>Bacilli</taxon>
        <taxon>Lactobacillales</taxon>
        <taxon>Lactobacillaceae</taxon>
        <taxon>Lactiplantibacillus</taxon>
    </lineage>
</organism>
<protein>
    <submittedName>
        <fullName evidence="3">HigA family addiction module antitoxin</fullName>
    </submittedName>
</protein>